<dbReference type="OrthoDB" id="5185945at2"/>
<accession>A0A4Y9F7G4</accession>
<dbReference type="AlphaFoldDB" id="A0A4Y9F7G4"/>
<dbReference type="Proteomes" id="UP000297951">
    <property type="component" value="Unassembled WGS sequence"/>
</dbReference>
<reference evidence="1 2" key="1">
    <citation type="submission" date="2019-03" db="EMBL/GenBank/DDBJ databases">
        <title>Diversity of the mouse oral microbiome.</title>
        <authorList>
            <person name="Joseph S."/>
            <person name="Aduse-Opoku J."/>
            <person name="Curtis M."/>
            <person name="Wade W."/>
            <person name="Hashim A."/>
        </authorList>
    </citation>
    <scope>NUCLEOTIDE SEQUENCE [LARGE SCALE GENOMIC DNA]</scope>
    <source>
        <strain evidence="2">irhom_31</strain>
    </source>
</reference>
<evidence type="ECO:0000313" key="2">
    <source>
        <dbReference type="Proteomes" id="UP000297951"/>
    </source>
</evidence>
<dbReference type="InterPro" id="IPR021412">
    <property type="entry name" value="DUF3052"/>
</dbReference>
<proteinExistence type="predicted"/>
<comment type="caution">
    <text evidence="1">The sequence shown here is derived from an EMBL/GenBank/DDBJ whole genome shotgun (WGS) entry which is preliminary data.</text>
</comment>
<evidence type="ECO:0000313" key="1">
    <source>
        <dbReference type="EMBL" id="TFU24203.1"/>
    </source>
</evidence>
<dbReference type="Pfam" id="PF11253">
    <property type="entry name" value="DUF3052"/>
    <property type="match status" value="1"/>
</dbReference>
<gene>
    <name evidence="1" type="ORF">E4U03_00850</name>
</gene>
<dbReference type="EMBL" id="SPQC01000002">
    <property type="protein sequence ID" value="TFU24203.1"/>
    <property type="molecule type" value="Genomic_DNA"/>
</dbReference>
<organism evidence="1 2">
    <name type="scientific">Rothia nasimurium</name>
    <dbReference type="NCBI Taxonomy" id="85336"/>
    <lineage>
        <taxon>Bacteria</taxon>
        <taxon>Bacillati</taxon>
        <taxon>Actinomycetota</taxon>
        <taxon>Actinomycetes</taxon>
        <taxon>Micrococcales</taxon>
        <taxon>Micrococcaceae</taxon>
        <taxon>Rothia</taxon>
    </lineage>
</organism>
<name>A0A4Y9F7G4_9MICC</name>
<protein>
    <submittedName>
        <fullName evidence="1">DUF3052 domain-containing protein</fullName>
    </submittedName>
</protein>
<dbReference type="STRING" id="85336.A7979_01345"/>
<sequence length="145" mass="15929">MILWRTYVSATGATKETVGQKLGLPAGSLMQEFGYDEDVDFDLRDALEDFLGTELLDEDDQEVVDGILLWWRAEDGDLVDGLMDVLATLDDGGVVWLLAPKNGREGHIPPVEIQEAAPLAGLHVTTTESLAQDWAAFRLVMKQGK</sequence>